<reference evidence="6 7" key="1">
    <citation type="submission" date="2023-07" db="EMBL/GenBank/DDBJ databases">
        <title>Sorghum-associated microbial communities from plants grown in Nebraska, USA.</title>
        <authorList>
            <person name="Schachtman D."/>
        </authorList>
    </citation>
    <scope>NUCLEOTIDE SEQUENCE [LARGE SCALE GENOMIC DNA]</scope>
    <source>
        <strain evidence="6 7">3199</strain>
    </source>
</reference>
<keyword evidence="4" id="KW-0804">Transcription</keyword>
<dbReference type="Gene3D" id="1.10.10.10">
    <property type="entry name" value="Winged helix-like DNA-binding domain superfamily/Winged helix DNA-binding domain"/>
    <property type="match status" value="1"/>
</dbReference>
<dbReference type="RefSeq" id="WP_112337248.1">
    <property type="nucleotide sequence ID" value="NZ_JAVDUP010000007.1"/>
</dbReference>
<proteinExistence type="inferred from homology"/>
<gene>
    <name evidence="6" type="ORF">J2W52_004965</name>
</gene>
<dbReference type="Pfam" id="PF03466">
    <property type="entry name" value="LysR_substrate"/>
    <property type="match status" value="1"/>
</dbReference>
<dbReference type="SUPFAM" id="SSF53850">
    <property type="entry name" value="Periplasmic binding protein-like II"/>
    <property type="match status" value="1"/>
</dbReference>
<organism evidence="6 7">
    <name type="scientific">Rhizobium miluonense</name>
    <dbReference type="NCBI Taxonomy" id="411945"/>
    <lineage>
        <taxon>Bacteria</taxon>
        <taxon>Pseudomonadati</taxon>
        <taxon>Pseudomonadota</taxon>
        <taxon>Alphaproteobacteria</taxon>
        <taxon>Hyphomicrobiales</taxon>
        <taxon>Rhizobiaceae</taxon>
        <taxon>Rhizobium/Agrobacterium group</taxon>
        <taxon>Rhizobium</taxon>
    </lineage>
</organism>
<dbReference type="SUPFAM" id="SSF46785">
    <property type="entry name" value="Winged helix' DNA-binding domain"/>
    <property type="match status" value="1"/>
</dbReference>
<dbReference type="PANTHER" id="PTHR30537">
    <property type="entry name" value="HTH-TYPE TRANSCRIPTIONAL REGULATOR"/>
    <property type="match status" value="1"/>
</dbReference>
<dbReference type="InterPro" id="IPR000847">
    <property type="entry name" value="LysR_HTH_N"/>
</dbReference>
<keyword evidence="7" id="KW-1185">Reference proteome</keyword>
<evidence type="ECO:0000259" key="5">
    <source>
        <dbReference type="PROSITE" id="PS50931"/>
    </source>
</evidence>
<comment type="similarity">
    <text evidence="1">Belongs to the LysR transcriptional regulatory family.</text>
</comment>
<name>A0ABU1SWI4_9HYPH</name>
<dbReference type="InterPro" id="IPR005119">
    <property type="entry name" value="LysR_subst-bd"/>
</dbReference>
<dbReference type="Gene3D" id="3.40.190.10">
    <property type="entry name" value="Periplasmic binding protein-like II"/>
    <property type="match status" value="2"/>
</dbReference>
<dbReference type="PRINTS" id="PR00039">
    <property type="entry name" value="HTHLYSR"/>
</dbReference>
<evidence type="ECO:0000256" key="1">
    <source>
        <dbReference type="ARBA" id="ARBA00009437"/>
    </source>
</evidence>
<comment type="caution">
    <text evidence="6">The sequence shown here is derived from an EMBL/GenBank/DDBJ whole genome shotgun (WGS) entry which is preliminary data.</text>
</comment>
<evidence type="ECO:0000256" key="3">
    <source>
        <dbReference type="ARBA" id="ARBA00023125"/>
    </source>
</evidence>
<evidence type="ECO:0000313" key="6">
    <source>
        <dbReference type="EMBL" id="MDR6903332.1"/>
    </source>
</evidence>
<dbReference type="PANTHER" id="PTHR30537:SF26">
    <property type="entry name" value="GLYCINE CLEAVAGE SYSTEM TRANSCRIPTIONAL ACTIVATOR"/>
    <property type="match status" value="1"/>
</dbReference>
<protein>
    <submittedName>
        <fullName evidence="6">DNA-binding transcriptional LysR family regulator</fullName>
    </submittedName>
</protein>
<dbReference type="Pfam" id="PF00126">
    <property type="entry name" value="HTH_1"/>
    <property type="match status" value="1"/>
</dbReference>
<dbReference type="GO" id="GO:0003677">
    <property type="term" value="F:DNA binding"/>
    <property type="evidence" value="ECO:0007669"/>
    <property type="project" value="UniProtKB-KW"/>
</dbReference>
<dbReference type="InterPro" id="IPR058163">
    <property type="entry name" value="LysR-type_TF_proteobact-type"/>
</dbReference>
<dbReference type="PROSITE" id="PS50931">
    <property type="entry name" value="HTH_LYSR"/>
    <property type="match status" value="1"/>
</dbReference>
<dbReference type="InterPro" id="IPR036388">
    <property type="entry name" value="WH-like_DNA-bd_sf"/>
</dbReference>
<dbReference type="EMBL" id="JAVDUP010000007">
    <property type="protein sequence ID" value="MDR6903332.1"/>
    <property type="molecule type" value="Genomic_DNA"/>
</dbReference>
<evidence type="ECO:0000256" key="4">
    <source>
        <dbReference type="ARBA" id="ARBA00023163"/>
    </source>
</evidence>
<feature type="domain" description="HTH lysR-type" evidence="5">
    <location>
        <begin position="14"/>
        <end position="66"/>
    </location>
</feature>
<accession>A0ABU1SWI4</accession>
<evidence type="ECO:0000256" key="2">
    <source>
        <dbReference type="ARBA" id="ARBA00023015"/>
    </source>
</evidence>
<keyword evidence="3 6" id="KW-0238">DNA-binding</keyword>
<dbReference type="Proteomes" id="UP001250791">
    <property type="component" value="Unassembled WGS sequence"/>
</dbReference>
<evidence type="ECO:0000313" key="7">
    <source>
        <dbReference type="Proteomes" id="UP001250791"/>
    </source>
</evidence>
<sequence>MTMRRRLIPDIVNLQAFECAARHQNFSRAAEELNLTQSAVSRQISDLEQQTGLKLFERVRQRVVLSEAGLRLLPEVKDLLLRSERLMIGAVAAGQMKLSLKVATLPTFGTRWLVPRLGRFLDEHRDVAITVESRSRPFNFDEDNFDLAIHYGLPAWAGAVATFLCNETVLPVASRELAGRLRLVSPEELSGAPLLHLTTRPKLWAQWFDLQELPTENAYPGARFDQFSMIIAAAIAGLGVALLPTYLIEDELKAGTLLPLFDLPMPTENSYYVVMPEKKQTNETATLFQDWLLSEVTPRPQAMNPENRVAHER</sequence>
<keyword evidence="2" id="KW-0805">Transcription regulation</keyword>
<dbReference type="InterPro" id="IPR036390">
    <property type="entry name" value="WH_DNA-bd_sf"/>
</dbReference>